<protein>
    <submittedName>
        <fullName evidence="1">Uncharacterized protein</fullName>
    </submittedName>
</protein>
<evidence type="ECO:0000313" key="1">
    <source>
        <dbReference type="EMBL" id="OAP87760.1"/>
    </source>
</evidence>
<dbReference type="EMBL" id="LVXZ01000184">
    <property type="protein sequence ID" value="OAP87760.1"/>
    <property type="molecule type" value="Genomic_DNA"/>
</dbReference>
<organism evidence="1 2">
    <name type="scientific">Acidithiobacillus ferrooxidans</name>
    <name type="common">Thiobacillus ferrooxidans</name>
    <dbReference type="NCBI Taxonomy" id="920"/>
    <lineage>
        <taxon>Bacteria</taxon>
        <taxon>Pseudomonadati</taxon>
        <taxon>Pseudomonadota</taxon>
        <taxon>Acidithiobacillia</taxon>
        <taxon>Acidithiobacillales</taxon>
        <taxon>Acidithiobacillaceae</taxon>
        <taxon>Acidithiobacillus</taxon>
    </lineage>
</organism>
<dbReference type="RefSeq" id="WP_064219834.1">
    <property type="nucleotide sequence ID" value="NZ_LVXZ01000184.1"/>
</dbReference>
<reference evidence="1 2" key="1">
    <citation type="submission" date="2016-04" db="EMBL/GenBank/DDBJ databases">
        <title>Acidithiobacillus ferrooxidans genome sequencing and assembly.</title>
        <authorList>
            <person name="Zhou Z."/>
        </authorList>
    </citation>
    <scope>NUCLEOTIDE SEQUENCE [LARGE SCALE GENOMIC DNA]</scope>
    <source>
        <strain evidence="1 2">BY0502</strain>
    </source>
</reference>
<gene>
    <name evidence="1" type="ORF">A4H96_12130</name>
</gene>
<dbReference type="Proteomes" id="UP000078302">
    <property type="component" value="Unassembled WGS sequence"/>
</dbReference>
<name>A0A179B8K1_ACIFR</name>
<keyword evidence="2" id="KW-1185">Reference proteome</keyword>
<comment type="caution">
    <text evidence="1">The sequence shown here is derived from an EMBL/GenBank/DDBJ whole genome shotgun (WGS) entry which is preliminary data.</text>
</comment>
<sequence>MSALFGLLLTAQMQITPNPTRPDDYRTGAAGAPLASLVLDSTLTGGQVPVAILNGRLYPLGSQIGPYRLIAVGAGWVILGAGSKRLRLVIGGSTNPSEEK</sequence>
<evidence type="ECO:0000313" key="2">
    <source>
        <dbReference type="Proteomes" id="UP000078302"/>
    </source>
</evidence>
<proteinExistence type="predicted"/>
<dbReference type="OrthoDB" id="5770996at2"/>
<accession>A0A179B8K1</accession>
<dbReference type="AlphaFoldDB" id="A0A179B8K1"/>